<sequence>MGWTYNTSDNVPNDGPQITTVAIVFTATSLAMLLLRFYVRGYMIKAVGADDYVLIITWLAACGFAVVSIVQTKWGLGLKHLDDMPVENIYNFGLVQYIGAPFYITSILGFKMSLLMSYLRFMTQGAARTATITVIIGCVLFHLSFLLVQINLCQPAAKQWDPKITWGQCLPAVPFYTSMASLTILFDITVMLLPFPVLLRSHIQMRKKLALLGLLALGIFITVIQVIRIQTVKNLANYLDSASLILWSSVENNLGIIVASIPTLAPLFKYYAEKTQKSSTGYSRSRSLYALKPSRGTRDGSVPLGSGVDRTTHIYGPSEQVGSEEFILGGVAKIKRTTEVRVSAHERDEPHLDKASDKE</sequence>
<comment type="subcellular location">
    <subcellularLocation>
        <location evidence="1">Membrane</location>
        <topology evidence="1">Multi-pass membrane protein</topology>
    </subcellularLocation>
</comment>
<feature type="transmembrane region" description="Helical" evidence="7">
    <location>
        <begin position="51"/>
        <end position="69"/>
    </location>
</feature>
<feature type="transmembrane region" description="Helical" evidence="7">
    <location>
        <begin position="20"/>
        <end position="39"/>
    </location>
</feature>
<evidence type="ECO:0000259" key="8">
    <source>
        <dbReference type="Pfam" id="PF20684"/>
    </source>
</evidence>
<feature type="transmembrane region" description="Helical" evidence="7">
    <location>
        <begin position="209"/>
        <end position="229"/>
    </location>
</feature>
<protein>
    <recommendedName>
        <fullName evidence="8">Rhodopsin domain-containing protein</fullName>
    </recommendedName>
</protein>
<dbReference type="PANTHER" id="PTHR33048">
    <property type="entry name" value="PTH11-LIKE INTEGRAL MEMBRANE PROTEIN (AFU_ORTHOLOGUE AFUA_5G11245)"/>
    <property type="match status" value="1"/>
</dbReference>
<dbReference type="RefSeq" id="XP_033446227.1">
    <property type="nucleotide sequence ID" value="XM_033596531.1"/>
</dbReference>
<dbReference type="Proteomes" id="UP000800082">
    <property type="component" value="Unassembled WGS sequence"/>
</dbReference>
<dbReference type="EMBL" id="ML978980">
    <property type="protein sequence ID" value="KAF1925975.1"/>
    <property type="molecule type" value="Genomic_DNA"/>
</dbReference>
<dbReference type="InterPro" id="IPR049326">
    <property type="entry name" value="Rhodopsin_dom_fungi"/>
</dbReference>
<gene>
    <name evidence="9" type="ORF">M421DRAFT_68548</name>
</gene>
<dbReference type="OrthoDB" id="10017208at2759"/>
<feature type="transmembrane region" description="Helical" evidence="7">
    <location>
        <begin position="89"/>
        <end position="110"/>
    </location>
</feature>
<evidence type="ECO:0000313" key="9">
    <source>
        <dbReference type="EMBL" id="KAF1925975.1"/>
    </source>
</evidence>
<evidence type="ECO:0000256" key="1">
    <source>
        <dbReference type="ARBA" id="ARBA00004141"/>
    </source>
</evidence>
<proteinExistence type="inferred from homology"/>
<comment type="similarity">
    <text evidence="5">Belongs to the SAT4 family.</text>
</comment>
<dbReference type="PANTHER" id="PTHR33048:SF64">
    <property type="entry name" value="INTEGRAL MEMBRANE PROTEIN"/>
    <property type="match status" value="1"/>
</dbReference>
<keyword evidence="2 7" id="KW-0812">Transmembrane</keyword>
<evidence type="ECO:0000256" key="5">
    <source>
        <dbReference type="ARBA" id="ARBA00038359"/>
    </source>
</evidence>
<feature type="domain" description="Rhodopsin" evidence="8">
    <location>
        <begin position="35"/>
        <end position="269"/>
    </location>
</feature>
<dbReference type="AlphaFoldDB" id="A0A6A5RCK2"/>
<feature type="transmembrane region" description="Helical" evidence="7">
    <location>
        <begin position="172"/>
        <end position="197"/>
    </location>
</feature>
<dbReference type="Pfam" id="PF20684">
    <property type="entry name" value="Fung_rhodopsin"/>
    <property type="match status" value="1"/>
</dbReference>
<evidence type="ECO:0000256" key="7">
    <source>
        <dbReference type="SAM" id="Phobius"/>
    </source>
</evidence>
<evidence type="ECO:0000256" key="3">
    <source>
        <dbReference type="ARBA" id="ARBA00022989"/>
    </source>
</evidence>
<reference evidence="9" key="1">
    <citation type="journal article" date="2020" name="Stud. Mycol.">
        <title>101 Dothideomycetes genomes: a test case for predicting lifestyles and emergence of pathogens.</title>
        <authorList>
            <person name="Haridas S."/>
            <person name="Albert R."/>
            <person name="Binder M."/>
            <person name="Bloem J."/>
            <person name="Labutti K."/>
            <person name="Salamov A."/>
            <person name="Andreopoulos B."/>
            <person name="Baker S."/>
            <person name="Barry K."/>
            <person name="Bills G."/>
            <person name="Bluhm B."/>
            <person name="Cannon C."/>
            <person name="Castanera R."/>
            <person name="Culley D."/>
            <person name="Daum C."/>
            <person name="Ezra D."/>
            <person name="Gonzalez J."/>
            <person name="Henrissat B."/>
            <person name="Kuo A."/>
            <person name="Liang C."/>
            <person name="Lipzen A."/>
            <person name="Lutzoni F."/>
            <person name="Magnuson J."/>
            <person name="Mondo S."/>
            <person name="Nolan M."/>
            <person name="Ohm R."/>
            <person name="Pangilinan J."/>
            <person name="Park H.-J."/>
            <person name="Ramirez L."/>
            <person name="Alfaro M."/>
            <person name="Sun H."/>
            <person name="Tritt A."/>
            <person name="Yoshinaga Y."/>
            <person name="Zwiers L.-H."/>
            <person name="Turgeon B."/>
            <person name="Goodwin S."/>
            <person name="Spatafora J."/>
            <person name="Crous P."/>
            <person name="Grigoriev I."/>
        </authorList>
    </citation>
    <scope>NUCLEOTIDE SEQUENCE</scope>
    <source>
        <strain evidence="9">CBS 183.55</strain>
    </source>
</reference>
<keyword evidence="3 7" id="KW-1133">Transmembrane helix</keyword>
<evidence type="ECO:0000256" key="4">
    <source>
        <dbReference type="ARBA" id="ARBA00023136"/>
    </source>
</evidence>
<evidence type="ECO:0000313" key="10">
    <source>
        <dbReference type="Proteomes" id="UP000800082"/>
    </source>
</evidence>
<keyword evidence="10" id="KW-1185">Reference proteome</keyword>
<dbReference type="InterPro" id="IPR052337">
    <property type="entry name" value="SAT4-like"/>
</dbReference>
<feature type="region of interest" description="Disordered" evidence="6">
    <location>
        <begin position="340"/>
        <end position="359"/>
    </location>
</feature>
<dbReference type="GeneID" id="54354198"/>
<dbReference type="GO" id="GO:0016020">
    <property type="term" value="C:membrane"/>
    <property type="evidence" value="ECO:0007669"/>
    <property type="project" value="UniProtKB-SubCell"/>
</dbReference>
<feature type="transmembrane region" description="Helical" evidence="7">
    <location>
        <begin position="254"/>
        <end position="272"/>
    </location>
</feature>
<evidence type="ECO:0000256" key="2">
    <source>
        <dbReference type="ARBA" id="ARBA00022692"/>
    </source>
</evidence>
<accession>A0A6A5RCK2</accession>
<evidence type="ECO:0000256" key="6">
    <source>
        <dbReference type="SAM" id="MobiDB-lite"/>
    </source>
</evidence>
<name>A0A6A5RCK2_9PLEO</name>
<keyword evidence="4 7" id="KW-0472">Membrane</keyword>
<feature type="transmembrane region" description="Helical" evidence="7">
    <location>
        <begin position="130"/>
        <end position="152"/>
    </location>
</feature>
<organism evidence="9 10">
    <name type="scientific">Didymella exigua CBS 183.55</name>
    <dbReference type="NCBI Taxonomy" id="1150837"/>
    <lineage>
        <taxon>Eukaryota</taxon>
        <taxon>Fungi</taxon>
        <taxon>Dikarya</taxon>
        <taxon>Ascomycota</taxon>
        <taxon>Pezizomycotina</taxon>
        <taxon>Dothideomycetes</taxon>
        <taxon>Pleosporomycetidae</taxon>
        <taxon>Pleosporales</taxon>
        <taxon>Pleosporineae</taxon>
        <taxon>Didymellaceae</taxon>
        <taxon>Didymella</taxon>
    </lineage>
</organism>